<accession>A0A8J6F058</accession>
<dbReference type="EMBL" id="WNTK01000009">
    <property type="protein sequence ID" value="KAG9478210.1"/>
    <property type="molecule type" value="Genomic_DNA"/>
</dbReference>
<keyword evidence="3" id="KW-1185">Reference proteome</keyword>
<sequence length="89" mass="10224">MFYCYFVSNKQRLLLNNFFVVGANIFFFLLRNILCFSTVILYRKMEGKIDLIVILFLPPRSIKCGCRCSCGRRLFCGAVTEVPPAPGYP</sequence>
<reference evidence="2" key="1">
    <citation type="thesis" date="2020" institute="ProQuest LLC" country="789 East Eisenhower Parkway, Ann Arbor, MI, USA">
        <title>Comparative Genomics and Chromosome Evolution.</title>
        <authorList>
            <person name="Mudd A.B."/>
        </authorList>
    </citation>
    <scope>NUCLEOTIDE SEQUENCE</scope>
    <source>
        <strain evidence="2">HN-11 Male</strain>
        <tissue evidence="2">Kidney and liver</tissue>
    </source>
</reference>
<keyword evidence="1" id="KW-0812">Transmembrane</keyword>
<dbReference type="Proteomes" id="UP000770717">
    <property type="component" value="Unassembled WGS sequence"/>
</dbReference>
<gene>
    <name evidence="2" type="ORF">GDO78_013294</name>
</gene>
<evidence type="ECO:0000313" key="2">
    <source>
        <dbReference type="EMBL" id="KAG9478210.1"/>
    </source>
</evidence>
<evidence type="ECO:0000256" key="1">
    <source>
        <dbReference type="SAM" id="Phobius"/>
    </source>
</evidence>
<organism evidence="2 3">
    <name type="scientific">Eleutherodactylus coqui</name>
    <name type="common">Puerto Rican coqui</name>
    <dbReference type="NCBI Taxonomy" id="57060"/>
    <lineage>
        <taxon>Eukaryota</taxon>
        <taxon>Metazoa</taxon>
        <taxon>Chordata</taxon>
        <taxon>Craniata</taxon>
        <taxon>Vertebrata</taxon>
        <taxon>Euteleostomi</taxon>
        <taxon>Amphibia</taxon>
        <taxon>Batrachia</taxon>
        <taxon>Anura</taxon>
        <taxon>Neobatrachia</taxon>
        <taxon>Hyloidea</taxon>
        <taxon>Eleutherodactylidae</taxon>
        <taxon>Eleutherodactylinae</taxon>
        <taxon>Eleutherodactylus</taxon>
        <taxon>Eleutherodactylus</taxon>
    </lineage>
</organism>
<protein>
    <submittedName>
        <fullName evidence="2">Uncharacterized protein</fullName>
    </submittedName>
</protein>
<proteinExistence type="predicted"/>
<keyword evidence="1" id="KW-0472">Membrane</keyword>
<comment type="caution">
    <text evidence="2">The sequence shown here is derived from an EMBL/GenBank/DDBJ whole genome shotgun (WGS) entry which is preliminary data.</text>
</comment>
<evidence type="ECO:0000313" key="3">
    <source>
        <dbReference type="Proteomes" id="UP000770717"/>
    </source>
</evidence>
<name>A0A8J6F058_ELECQ</name>
<keyword evidence="1" id="KW-1133">Transmembrane helix</keyword>
<feature type="transmembrane region" description="Helical" evidence="1">
    <location>
        <begin position="18"/>
        <end position="42"/>
    </location>
</feature>
<dbReference type="AlphaFoldDB" id="A0A8J6F058"/>